<feature type="compositionally biased region" description="Low complexity" evidence="1">
    <location>
        <begin position="110"/>
        <end position="125"/>
    </location>
</feature>
<feature type="region of interest" description="Disordered" evidence="1">
    <location>
        <begin position="100"/>
        <end position="125"/>
    </location>
</feature>
<protein>
    <submittedName>
        <fullName evidence="2">(diamondback moth) hypothetical protein</fullName>
    </submittedName>
</protein>
<accession>A0A8S4GCE6</accession>
<evidence type="ECO:0000256" key="1">
    <source>
        <dbReference type="SAM" id="MobiDB-lite"/>
    </source>
</evidence>
<dbReference type="EMBL" id="CAJHNJ030000422">
    <property type="protein sequence ID" value="CAG9137819.1"/>
    <property type="molecule type" value="Genomic_DNA"/>
</dbReference>
<reference evidence="2" key="1">
    <citation type="submission" date="2020-11" db="EMBL/GenBank/DDBJ databases">
        <authorList>
            <person name="Whiteford S."/>
        </authorList>
    </citation>
    <scope>NUCLEOTIDE SEQUENCE</scope>
</reference>
<comment type="caution">
    <text evidence="2">The sequence shown here is derived from an EMBL/GenBank/DDBJ whole genome shotgun (WGS) entry which is preliminary data.</text>
</comment>
<gene>
    <name evidence="2" type="ORF">PLXY2_LOCUS16072</name>
</gene>
<sequence length="125" mass="13940">MSAAKLGELVKKRGSYKAKMTQFMTFLKLMPDSGHSLTPSQVLELEMRVSRMEVLYSEFDALQTELELLSEDADERYGEREQFETQYYAQLSRARELLAAAPAPPPPRPAWTAPAPAALVASTTS</sequence>
<dbReference type="Proteomes" id="UP000653454">
    <property type="component" value="Unassembled WGS sequence"/>
</dbReference>
<evidence type="ECO:0000313" key="3">
    <source>
        <dbReference type="Proteomes" id="UP000653454"/>
    </source>
</evidence>
<dbReference type="AlphaFoldDB" id="A0A8S4GCE6"/>
<organism evidence="2 3">
    <name type="scientific">Plutella xylostella</name>
    <name type="common">Diamondback moth</name>
    <name type="synonym">Plutella maculipennis</name>
    <dbReference type="NCBI Taxonomy" id="51655"/>
    <lineage>
        <taxon>Eukaryota</taxon>
        <taxon>Metazoa</taxon>
        <taxon>Ecdysozoa</taxon>
        <taxon>Arthropoda</taxon>
        <taxon>Hexapoda</taxon>
        <taxon>Insecta</taxon>
        <taxon>Pterygota</taxon>
        <taxon>Neoptera</taxon>
        <taxon>Endopterygota</taxon>
        <taxon>Lepidoptera</taxon>
        <taxon>Glossata</taxon>
        <taxon>Ditrysia</taxon>
        <taxon>Yponomeutoidea</taxon>
        <taxon>Plutellidae</taxon>
        <taxon>Plutella</taxon>
    </lineage>
</organism>
<keyword evidence="3" id="KW-1185">Reference proteome</keyword>
<proteinExistence type="predicted"/>
<name>A0A8S4GCE6_PLUXY</name>
<evidence type="ECO:0000313" key="2">
    <source>
        <dbReference type="EMBL" id="CAG9137819.1"/>
    </source>
</evidence>